<gene>
    <name evidence="2" type="ORF">I0Q91_07620</name>
</gene>
<protein>
    <submittedName>
        <fullName evidence="2">Uncharacterized protein</fullName>
    </submittedName>
</protein>
<evidence type="ECO:0000313" key="2">
    <source>
        <dbReference type="EMBL" id="MBF8436939.1"/>
    </source>
</evidence>
<keyword evidence="1" id="KW-0812">Transmembrane</keyword>
<name>A0A931ART1_9FIRM</name>
<keyword evidence="1" id="KW-1133">Transmembrane helix</keyword>
<proteinExistence type="predicted"/>
<dbReference type="AlphaFoldDB" id="A0A931ART1"/>
<dbReference type="RefSeq" id="WP_270453867.1">
    <property type="nucleotide sequence ID" value="NZ_JADPIE010000004.1"/>
</dbReference>
<dbReference type="Proteomes" id="UP000621436">
    <property type="component" value="Unassembled WGS sequence"/>
</dbReference>
<feature type="transmembrane region" description="Helical" evidence="1">
    <location>
        <begin position="12"/>
        <end position="31"/>
    </location>
</feature>
<comment type="caution">
    <text evidence="2">The sequence shown here is derived from an EMBL/GenBank/DDBJ whole genome shotgun (WGS) entry which is preliminary data.</text>
</comment>
<feature type="transmembrane region" description="Helical" evidence="1">
    <location>
        <begin position="67"/>
        <end position="85"/>
    </location>
</feature>
<sequence>MNFSEKSRRLLTLVVFVGAVVSLLTYMNLLPIDNTDIFNIFWPLLLISGGLATIFEDSSFQNIFVKIAGLIILIAGIVALFNHLGDIFG</sequence>
<evidence type="ECO:0000256" key="1">
    <source>
        <dbReference type="SAM" id="Phobius"/>
    </source>
</evidence>
<dbReference type="EMBL" id="JADPIE010000004">
    <property type="protein sequence ID" value="MBF8436939.1"/>
    <property type="molecule type" value="Genomic_DNA"/>
</dbReference>
<organism evidence="2 3">
    <name type="scientific">Halonatronomonas betaini</name>
    <dbReference type="NCBI Taxonomy" id="2778430"/>
    <lineage>
        <taxon>Bacteria</taxon>
        <taxon>Bacillati</taxon>
        <taxon>Bacillota</taxon>
        <taxon>Clostridia</taxon>
        <taxon>Halanaerobiales</taxon>
        <taxon>Halarsenatibacteraceae</taxon>
        <taxon>Halonatronomonas</taxon>
    </lineage>
</organism>
<reference evidence="2" key="1">
    <citation type="submission" date="2020-11" db="EMBL/GenBank/DDBJ databases">
        <title>Halonatronomonas betainensis gen. nov., sp. nov. a novel haloalkaliphilic representative of the family Halanaerobiacae capable of betaine degradation.</title>
        <authorList>
            <person name="Boltyanskaya Y."/>
            <person name="Kevbrin V."/>
            <person name="Detkova E."/>
            <person name="Grouzdev D.S."/>
            <person name="Koziaeva V."/>
            <person name="Zhilina T."/>
        </authorList>
    </citation>
    <scope>NUCLEOTIDE SEQUENCE</scope>
    <source>
        <strain evidence="2">Z-7014</strain>
    </source>
</reference>
<accession>A0A931ART1</accession>
<keyword evidence="3" id="KW-1185">Reference proteome</keyword>
<keyword evidence="1" id="KW-0472">Membrane</keyword>
<evidence type="ECO:0000313" key="3">
    <source>
        <dbReference type="Proteomes" id="UP000621436"/>
    </source>
</evidence>
<feature type="transmembrane region" description="Helical" evidence="1">
    <location>
        <begin position="37"/>
        <end position="55"/>
    </location>
</feature>